<reference evidence="4 5" key="1">
    <citation type="journal article" date="2016" name="Nat. Commun.">
        <title>Thousands of microbial genomes shed light on interconnected biogeochemical processes in an aquifer system.</title>
        <authorList>
            <person name="Anantharaman K."/>
            <person name="Brown C.T."/>
            <person name="Hug L.A."/>
            <person name="Sharon I."/>
            <person name="Castelle C.J."/>
            <person name="Probst A.J."/>
            <person name="Thomas B.C."/>
            <person name="Singh A."/>
            <person name="Wilkins M.J."/>
            <person name="Karaoz U."/>
            <person name="Brodie E.L."/>
            <person name="Williams K.H."/>
            <person name="Hubbard S.S."/>
            <person name="Banfield J.F."/>
        </authorList>
    </citation>
    <scope>NUCLEOTIDE SEQUENCE [LARGE SCALE GENOMIC DNA]</scope>
</reference>
<dbReference type="PANTHER" id="PTHR46401">
    <property type="entry name" value="GLYCOSYLTRANSFERASE WBBK-RELATED"/>
    <property type="match status" value="1"/>
</dbReference>
<feature type="domain" description="Glycosyl transferase family 1" evidence="2">
    <location>
        <begin position="191"/>
        <end position="336"/>
    </location>
</feature>
<protein>
    <recommendedName>
        <fullName evidence="6">Glycosyl transferase family 1 domain-containing protein</fullName>
    </recommendedName>
</protein>
<dbReference type="AlphaFoldDB" id="A0A1F5G4X4"/>
<evidence type="ECO:0008006" key="6">
    <source>
        <dbReference type="Google" id="ProtNLM"/>
    </source>
</evidence>
<evidence type="ECO:0000259" key="3">
    <source>
        <dbReference type="Pfam" id="PF13439"/>
    </source>
</evidence>
<dbReference type="PANTHER" id="PTHR46401:SF2">
    <property type="entry name" value="GLYCOSYLTRANSFERASE WBBK-RELATED"/>
    <property type="match status" value="1"/>
</dbReference>
<evidence type="ECO:0000256" key="1">
    <source>
        <dbReference type="ARBA" id="ARBA00022679"/>
    </source>
</evidence>
<sequence>MRICIDISQIVYRGGVSRYTKELIFNLCKIDRDNKYVVFGSSLRQQKILNDFIDSLRSNTSKLKPKLYPIPPSISELLFNRIRLSIDPFIGKVDIFHSSDWTQPKTKARKVTTVHDLAPLKFPDQHHPKIVEVHKRRLELVKKEVDRIIAVSANTKKDLIEILRIPERKIVVIYEAPSDSFKPQREEEIGKVKNKFNIKKDYILTVATQGSRKNPAKLFEAYDLIKKDFDLELVVVGETAKGEREDIIRTGFLEDNDLAVLYSGAKVFAYPSIYEGFGLPVVEAMACGAPVVCSNISSLPEVGGDAAIYVDPNSSEDIASGVKKALRLSKADHEVTRKKSLDQAKKFSWDKTARETLKVYEEVR</sequence>
<dbReference type="InterPro" id="IPR028098">
    <property type="entry name" value="Glyco_trans_4-like_N"/>
</dbReference>
<dbReference type="Gene3D" id="3.40.50.2000">
    <property type="entry name" value="Glycogen Phosphorylase B"/>
    <property type="match status" value="2"/>
</dbReference>
<keyword evidence="1" id="KW-0808">Transferase</keyword>
<evidence type="ECO:0000313" key="4">
    <source>
        <dbReference type="EMBL" id="OGD86950.1"/>
    </source>
</evidence>
<dbReference type="GO" id="GO:0016757">
    <property type="term" value="F:glycosyltransferase activity"/>
    <property type="evidence" value="ECO:0007669"/>
    <property type="project" value="InterPro"/>
</dbReference>
<name>A0A1F5G4X4_9BACT</name>
<accession>A0A1F5G4X4</accession>
<evidence type="ECO:0000313" key="5">
    <source>
        <dbReference type="Proteomes" id="UP000176628"/>
    </source>
</evidence>
<dbReference type="SUPFAM" id="SSF53756">
    <property type="entry name" value="UDP-Glycosyltransferase/glycogen phosphorylase"/>
    <property type="match status" value="1"/>
</dbReference>
<dbReference type="Pfam" id="PF00534">
    <property type="entry name" value="Glycos_transf_1"/>
    <property type="match status" value="1"/>
</dbReference>
<dbReference type="Proteomes" id="UP000176628">
    <property type="component" value="Unassembled WGS sequence"/>
</dbReference>
<organism evidence="4 5">
    <name type="scientific">Candidatus Curtissbacteria bacterium RBG_16_39_7</name>
    <dbReference type="NCBI Taxonomy" id="1797707"/>
    <lineage>
        <taxon>Bacteria</taxon>
        <taxon>Candidatus Curtissiibacteriota</taxon>
    </lineage>
</organism>
<dbReference type="Pfam" id="PF13439">
    <property type="entry name" value="Glyco_transf_4"/>
    <property type="match status" value="1"/>
</dbReference>
<dbReference type="GO" id="GO:0009103">
    <property type="term" value="P:lipopolysaccharide biosynthetic process"/>
    <property type="evidence" value="ECO:0007669"/>
    <property type="project" value="TreeGrafter"/>
</dbReference>
<proteinExistence type="predicted"/>
<dbReference type="EMBL" id="MFAV01000001">
    <property type="protein sequence ID" value="OGD86950.1"/>
    <property type="molecule type" value="Genomic_DNA"/>
</dbReference>
<gene>
    <name evidence="4" type="ORF">A2Z23_01670</name>
</gene>
<comment type="caution">
    <text evidence="4">The sequence shown here is derived from an EMBL/GenBank/DDBJ whole genome shotgun (WGS) entry which is preliminary data.</text>
</comment>
<evidence type="ECO:0000259" key="2">
    <source>
        <dbReference type="Pfam" id="PF00534"/>
    </source>
</evidence>
<dbReference type="CDD" id="cd03809">
    <property type="entry name" value="GT4_MtfB-like"/>
    <property type="match status" value="1"/>
</dbReference>
<dbReference type="InterPro" id="IPR001296">
    <property type="entry name" value="Glyco_trans_1"/>
</dbReference>
<feature type="domain" description="Glycosyltransferase subfamily 4-like N-terminal" evidence="3">
    <location>
        <begin position="14"/>
        <end position="174"/>
    </location>
</feature>